<sequence length="402" mass="45866">MNDATQNEKNSTSMSKMRKIERKKEIKKMKRDAYLSKIVSISLIVLVCVGFVALFAYSVQRSINRVRPSSDFSARLTEDGLIKDVQVSDHIVLGDYSNIIIPKSEVEYTDKDMEKDIQELLENHGTLETETDALIKDGDQVSIDYVGTVDGKEFEGGNTKNAGTDLVIGSGTYVDDFEEQLIGHGVGDKVTVEVTFPADYKEESLAGKDAVFEVEINGIYNIPELTDAFVKENLSEYAMTADGYKEYLKKSKYEDKLNTWLEDYLMDNTTVSSYPEKYIKHLKSIQKFEDQSYFEYMNQLYTSFGSTPPYASFEQYIGMSEKEYDAGLEKKVQDPAKMALLFQMIYQKEGLKVTLDEFDKYLGDKATEDYDTLIKSYGKGYIMQDLIHEKVLEYLKENSVIE</sequence>
<evidence type="ECO:0000256" key="9">
    <source>
        <dbReference type="ARBA" id="ARBA00024849"/>
    </source>
</evidence>
<keyword evidence="12" id="KW-1133">Transmembrane helix</keyword>
<dbReference type="Gene3D" id="1.10.3120.10">
    <property type="entry name" value="Trigger factor, C-terminal domain"/>
    <property type="match status" value="1"/>
</dbReference>
<dbReference type="OrthoDB" id="9767721at2"/>
<dbReference type="EMBL" id="FOWD01000016">
    <property type="protein sequence ID" value="SFO29147.1"/>
    <property type="molecule type" value="Genomic_DNA"/>
</dbReference>
<comment type="similarity">
    <text evidence="3">Belongs to the FKBP-type PPIase family. Tig subfamily.</text>
</comment>
<dbReference type="Pfam" id="PF00254">
    <property type="entry name" value="FKBP_C"/>
    <property type="match status" value="1"/>
</dbReference>
<comment type="subcellular location">
    <subcellularLocation>
        <location evidence="2">Cytoplasm</location>
    </subcellularLocation>
</comment>
<organism evidence="14 15">
    <name type="scientific">Anaerocolumna aminovalerica</name>
    <dbReference type="NCBI Taxonomy" id="1527"/>
    <lineage>
        <taxon>Bacteria</taxon>
        <taxon>Bacillati</taxon>
        <taxon>Bacillota</taxon>
        <taxon>Clostridia</taxon>
        <taxon>Lachnospirales</taxon>
        <taxon>Lachnospiraceae</taxon>
        <taxon>Anaerocolumna</taxon>
    </lineage>
</organism>
<feature type="domain" description="PPIase FKBP-type" evidence="13">
    <location>
        <begin position="138"/>
        <end position="238"/>
    </location>
</feature>
<dbReference type="Proteomes" id="UP000198806">
    <property type="component" value="Unassembled WGS sequence"/>
</dbReference>
<dbReference type="InterPro" id="IPR046357">
    <property type="entry name" value="PPIase_dom_sf"/>
</dbReference>
<evidence type="ECO:0000313" key="14">
    <source>
        <dbReference type="EMBL" id="SFO29147.1"/>
    </source>
</evidence>
<keyword evidence="4" id="KW-0132">Cell division</keyword>
<dbReference type="RefSeq" id="WP_091686835.1">
    <property type="nucleotide sequence ID" value="NZ_BAABFM010000020.1"/>
</dbReference>
<evidence type="ECO:0000256" key="12">
    <source>
        <dbReference type="SAM" id="Phobius"/>
    </source>
</evidence>
<comment type="function">
    <text evidence="9">Involved in protein export. Acts as a chaperone by maintaining the newly synthesized protein in an open conformation. Functions as a peptidyl-prolyl cis-trans isomerase.</text>
</comment>
<dbReference type="GO" id="GO:0015031">
    <property type="term" value="P:protein transport"/>
    <property type="evidence" value="ECO:0007669"/>
    <property type="project" value="InterPro"/>
</dbReference>
<evidence type="ECO:0000256" key="11">
    <source>
        <dbReference type="SAM" id="MobiDB-lite"/>
    </source>
</evidence>
<keyword evidence="7 10" id="KW-0413">Isomerase</keyword>
<evidence type="ECO:0000256" key="8">
    <source>
        <dbReference type="ARBA" id="ARBA00023306"/>
    </source>
</evidence>
<keyword evidence="8" id="KW-0131">Cell cycle</keyword>
<evidence type="ECO:0000256" key="5">
    <source>
        <dbReference type="ARBA" id="ARBA00023110"/>
    </source>
</evidence>
<dbReference type="GO" id="GO:0006457">
    <property type="term" value="P:protein folding"/>
    <property type="evidence" value="ECO:0007669"/>
    <property type="project" value="InterPro"/>
</dbReference>
<keyword evidence="5 10" id="KW-0697">Rotamase</keyword>
<keyword evidence="12" id="KW-0812">Transmembrane</keyword>
<dbReference type="PROSITE" id="PS50059">
    <property type="entry name" value="FKBP_PPIASE"/>
    <property type="match status" value="1"/>
</dbReference>
<dbReference type="Gene3D" id="3.10.50.40">
    <property type="match status" value="1"/>
</dbReference>
<proteinExistence type="inferred from homology"/>
<evidence type="ECO:0000313" key="15">
    <source>
        <dbReference type="Proteomes" id="UP000198806"/>
    </source>
</evidence>
<evidence type="ECO:0000259" key="13">
    <source>
        <dbReference type="PROSITE" id="PS50059"/>
    </source>
</evidence>
<dbReference type="InterPro" id="IPR027304">
    <property type="entry name" value="Trigger_fact/SurA_dom_sf"/>
</dbReference>
<dbReference type="FunFam" id="3.10.50.40:FF:000001">
    <property type="entry name" value="Trigger factor"/>
    <property type="match status" value="1"/>
</dbReference>
<dbReference type="EC" id="5.2.1.8" evidence="10"/>
<evidence type="ECO:0000256" key="4">
    <source>
        <dbReference type="ARBA" id="ARBA00022618"/>
    </source>
</evidence>
<keyword evidence="12" id="KW-0472">Membrane</keyword>
<evidence type="ECO:0000256" key="1">
    <source>
        <dbReference type="ARBA" id="ARBA00000971"/>
    </source>
</evidence>
<evidence type="ECO:0000256" key="10">
    <source>
        <dbReference type="PROSITE-ProRule" id="PRU00277"/>
    </source>
</evidence>
<evidence type="ECO:0000256" key="2">
    <source>
        <dbReference type="ARBA" id="ARBA00004496"/>
    </source>
</evidence>
<dbReference type="SUPFAM" id="SSF109998">
    <property type="entry name" value="Triger factor/SurA peptide-binding domain-like"/>
    <property type="match status" value="1"/>
</dbReference>
<dbReference type="InterPro" id="IPR001179">
    <property type="entry name" value="PPIase_FKBP_dom"/>
</dbReference>
<dbReference type="InterPro" id="IPR037041">
    <property type="entry name" value="Trigger_fac_C_sf"/>
</dbReference>
<gene>
    <name evidence="14" type="ORF">SAMN04489757_11694</name>
</gene>
<feature type="transmembrane region" description="Helical" evidence="12">
    <location>
        <begin position="34"/>
        <end position="57"/>
    </location>
</feature>
<evidence type="ECO:0000256" key="6">
    <source>
        <dbReference type="ARBA" id="ARBA00023186"/>
    </source>
</evidence>
<dbReference type="SUPFAM" id="SSF54534">
    <property type="entry name" value="FKBP-like"/>
    <property type="match status" value="1"/>
</dbReference>
<feature type="region of interest" description="Disordered" evidence="11">
    <location>
        <begin position="1"/>
        <end position="21"/>
    </location>
</feature>
<comment type="catalytic activity">
    <reaction evidence="1 10">
        <text>[protein]-peptidylproline (omega=180) = [protein]-peptidylproline (omega=0)</text>
        <dbReference type="Rhea" id="RHEA:16237"/>
        <dbReference type="Rhea" id="RHEA-COMP:10747"/>
        <dbReference type="Rhea" id="RHEA-COMP:10748"/>
        <dbReference type="ChEBI" id="CHEBI:83833"/>
        <dbReference type="ChEBI" id="CHEBI:83834"/>
        <dbReference type="EC" id="5.2.1.8"/>
    </reaction>
</comment>
<feature type="compositionally biased region" description="Polar residues" evidence="11">
    <location>
        <begin position="1"/>
        <end position="12"/>
    </location>
</feature>
<reference evidence="14 15" key="1">
    <citation type="submission" date="2016-10" db="EMBL/GenBank/DDBJ databases">
        <authorList>
            <person name="de Groot N.N."/>
        </authorList>
    </citation>
    <scope>NUCLEOTIDE SEQUENCE [LARGE SCALE GENOMIC DNA]</scope>
    <source>
        <strain evidence="14 15">DSM 1283</strain>
    </source>
</reference>
<dbReference type="GO" id="GO:0051301">
    <property type="term" value="P:cell division"/>
    <property type="evidence" value="ECO:0007669"/>
    <property type="project" value="UniProtKB-KW"/>
</dbReference>
<accession>A0A1I5FZI5</accession>
<keyword evidence="6" id="KW-0143">Chaperone</keyword>
<name>A0A1I5FZI5_9FIRM</name>
<dbReference type="STRING" id="1527.SAMN04489757_11694"/>
<evidence type="ECO:0000256" key="3">
    <source>
        <dbReference type="ARBA" id="ARBA00005464"/>
    </source>
</evidence>
<keyword evidence="15" id="KW-1185">Reference proteome</keyword>
<dbReference type="AlphaFoldDB" id="A0A1I5FZI5"/>
<protein>
    <recommendedName>
        <fullName evidence="10">peptidylprolyl isomerase</fullName>
        <ecNumber evidence="10">5.2.1.8</ecNumber>
    </recommendedName>
</protein>
<dbReference type="GO" id="GO:0003755">
    <property type="term" value="F:peptidyl-prolyl cis-trans isomerase activity"/>
    <property type="evidence" value="ECO:0007669"/>
    <property type="project" value="UniProtKB-KW"/>
</dbReference>
<evidence type="ECO:0000256" key="7">
    <source>
        <dbReference type="ARBA" id="ARBA00023235"/>
    </source>
</evidence>
<dbReference type="GO" id="GO:0005737">
    <property type="term" value="C:cytoplasm"/>
    <property type="evidence" value="ECO:0007669"/>
    <property type="project" value="UniProtKB-SubCell"/>
</dbReference>